<dbReference type="OrthoDB" id="7173315at2"/>
<reference evidence="4 5" key="1">
    <citation type="submission" date="2016-09" db="EMBL/GenBank/DDBJ databases">
        <title>Rhizobium sp. nov., a novel species isolated from the rice rhizosphere.</title>
        <authorList>
            <person name="Zhao J."/>
            <person name="Zhang X."/>
        </authorList>
    </citation>
    <scope>NUCLEOTIDE SEQUENCE [LARGE SCALE GENOMIC DNA]</scope>
    <source>
        <strain evidence="4 5">1.7048</strain>
    </source>
</reference>
<dbReference type="InterPro" id="IPR051803">
    <property type="entry name" value="TA_system_RelE-like_toxin"/>
</dbReference>
<dbReference type="InterPro" id="IPR035093">
    <property type="entry name" value="RelE/ParE_toxin_dom_sf"/>
</dbReference>
<dbReference type="InterPro" id="IPR007712">
    <property type="entry name" value="RelE/ParE_toxin"/>
</dbReference>
<evidence type="ECO:0000313" key="5">
    <source>
        <dbReference type="Proteomes" id="UP000186364"/>
    </source>
</evidence>
<organism evidence="4 5">
    <name type="scientific">Xaviernesmea oryzae</name>
    <dbReference type="NCBI Taxonomy" id="464029"/>
    <lineage>
        <taxon>Bacteria</taxon>
        <taxon>Pseudomonadati</taxon>
        <taxon>Pseudomonadota</taxon>
        <taxon>Alphaproteobacteria</taxon>
        <taxon>Hyphomicrobiales</taxon>
        <taxon>Rhizobiaceae</taxon>
        <taxon>Rhizobium/Agrobacterium group</taxon>
        <taxon>Xaviernesmea</taxon>
    </lineage>
</organism>
<gene>
    <name evidence="4" type="ORF">BJF93_00760</name>
</gene>
<sequence length="99" mass="11831">MTIYRLTPRAVEDLRQVARYTKKQWGHQQRDIYIKRILQRCSWLAAHPRLGRRRPDLHPDYYCFPEGQHLIFYRIDDKAIAIIGILHQSMDVDSALKTP</sequence>
<dbReference type="PANTHER" id="PTHR33755">
    <property type="entry name" value="TOXIN PARE1-RELATED"/>
    <property type="match status" value="1"/>
</dbReference>
<evidence type="ECO:0000256" key="3">
    <source>
        <dbReference type="PIRNR" id="PIRNR029218"/>
    </source>
</evidence>
<evidence type="ECO:0000313" key="4">
    <source>
        <dbReference type="EMBL" id="OLP61498.1"/>
    </source>
</evidence>
<dbReference type="AlphaFoldDB" id="A0A1Q9B0I9"/>
<keyword evidence="2" id="KW-1277">Toxin-antitoxin system</keyword>
<dbReference type="Proteomes" id="UP000186364">
    <property type="component" value="Unassembled WGS sequence"/>
</dbReference>
<dbReference type="InterPro" id="IPR028344">
    <property type="entry name" value="ParE1/4"/>
</dbReference>
<evidence type="ECO:0000256" key="2">
    <source>
        <dbReference type="ARBA" id="ARBA00022649"/>
    </source>
</evidence>
<proteinExistence type="inferred from homology"/>
<dbReference type="EMBL" id="MKIP01000032">
    <property type="protein sequence ID" value="OLP61498.1"/>
    <property type="molecule type" value="Genomic_DNA"/>
</dbReference>
<dbReference type="PANTHER" id="PTHR33755:SF9">
    <property type="entry name" value="TOXIN PARE1"/>
    <property type="match status" value="1"/>
</dbReference>
<comment type="caution">
    <text evidence="4">The sequence shown here is derived from an EMBL/GenBank/DDBJ whole genome shotgun (WGS) entry which is preliminary data.</text>
</comment>
<dbReference type="PIRSF" id="PIRSF029218">
    <property type="entry name" value="ParE"/>
    <property type="match status" value="1"/>
</dbReference>
<dbReference type="Pfam" id="PF05016">
    <property type="entry name" value="ParE_toxin"/>
    <property type="match status" value="1"/>
</dbReference>
<dbReference type="Gene3D" id="3.30.2310.20">
    <property type="entry name" value="RelE-like"/>
    <property type="match status" value="1"/>
</dbReference>
<name>A0A1Q9B0I9_9HYPH</name>
<evidence type="ECO:0000256" key="1">
    <source>
        <dbReference type="ARBA" id="ARBA00006226"/>
    </source>
</evidence>
<keyword evidence="5" id="KW-1185">Reference proteome</keyword>
<accession>A0A1Q9B0I9</accession>
<comment type="similarity">
    <text evidence="1 3">Belongs to the RelE toxin family.</text>
</comment>
<dbReference type="RefSeq" id="WP_075626531.1">
    <property type="nucleotide sequence ID" value="NZ_FOAM01000011.1"/>
</dbReference>
<protein>
    <recommendedName>
        <fullName evidence="3">Toxin</fullName>
    </recommendedName>
</protein>